<reference evidence="1" key="1">
    <citation type="submission" date="2021-06" db="EMBL/GenBank/DDBJ databases">
        <authorList>
            <person name="Kallberg Y."/>
            <person name="Tangrot J."/>
            <person name="Rosling A."/>
        </authorList>
    </citation>
    <scope>NUCLEOTIDE SEQUENCE</scope>
    <source>
        <strain evidence="1">FL130A</strain>
    </source>
</reference>
<accession>A0A9N9BJC8</accession>
<dbReference type="OrthoDB" id="2379186at2759"/>
<evidence type="ECO:0000313" key="2">
    <source>
        <dbReference type="Proteomes" id="UP000789508"/>
    </source>
</evidence>
<proteinExistence type="predicted"/>
<dbReference type="AlphaFoldDB" id="A0A9N9BJC8"/>
<sequence>MLEIFEKYNMSLPILKFDCNSTDMIVLVRNTYLFQDKEKSHEEVGDPSRELVDKFND</sequence>
<evidence type="ECO:0000313" key="1">
    <source>
        <dbReference type="EMBL" id="CAG8570036.1"/>
    </source>
</evidence>
<name>A0A9N9BJC8_9GLOM</name>
<dbReference type="Proteomes" id="UP000789508">
    <property type="component" value="Unassembled WGS sequence"/>
</dbReference>
<organism evidence="1 2">
    <name type="scientific">Ambispora leptoticha</name>
    <dbReference type="NCBI Taxonomy" id="144679"/>
    <lineage>
        <taxon>Eukaryota</taxon>
        <taxon>Fungi</taxon>
        <taxon>Fungi incertae sedis</taxon>
        <taxon>Mucoromycota</taxon>
        <taxon>Glomeromycotina</taxon>
        <taxon>Glomeromycetes</taxon>
        <taxon>Archaeosporales</taxon>
        <taxon>Ambisporaceae</taxon>
        <taxon>Ambispora</taxon>
    </lineage>
</organism>
<comment type="caution">
    <text evidence="1">The sequence shown here is derived from an EMBL/GenBank/DDBJ whole genome shotgun (WGS) entry which is preliminary data.</text>
</comment>
<protein>
    <submittedName>
        <fullName evidence="1">14613_t:CDS:1</fullName>
    </submittedName>
</protein>
<dbReference type="EMBL" id="CAJVPS010002508">
    <property type="protein sequence ID" value="CAG8570036.1"/>
    <property type="molecule type" value="Genomic_DNA"/>
</dbReference>
<gene>
    <name evidence="1" type="ORF">ALEPTO_LOCUS6767</name>
</gene>
<keyword evidence="2" id="KW-1185">Reference proteome</keyword>